<keyword evidence="3 6" id="KW-1133">Transmembrane helix</keyword>
<feature type="transmembrane region" description="Helical" evidence="6">
    <location>
        <begin position="21"/>
        <end position="41"/>
    </location>
</feature>
<feature type="transmembrane region" description="Helical" evidence="6">
    <location>
        <begin position="531"/>
        <end position="551"/>
    </location>
</feature>
<evidence type="ECO:0000256" key="3">
    <source>
        <dbReference type="ARBA" id="ARBA00022989"/>
    </source>
</evidence>
<accession>A0ABW5HAX9</accession>
<evidence type="ECO:0000259" key="7">
    <source>
        <dbReference type="Pfam" id="PF12698"/>
    </source>
</evidence>
<evidence type="ECO:0000256" key="5">
    <source>
        <dbReference type="SAM" id="MobiDB-lite"/>
    </source>
</evidence>
<protein>
    <submittedName>
        <fullName evidence="8">YhgE/Pip family protein</fullName>
    </submittedName>
</protein>
<evidence type="ECO:0000313" key="9">
    <source>
        <dbReference type="Proteomes" id="UP001597483"/>
    </source>
</evidence>
<dbReference type="EMBL" id="JBHUKS010000016">
    <property type="protein sequence ID" value="MFD2470318.1"/>
    <property type="molecule type" value="Genomic_DNA"/>
</dbReference>
<dbReference type="InterPro" id="IPR013525">
    <property type="entry name" value="ABC2_TM"/>
</dbReference>
<feature type="region of interest" description="Disordered" evidence="5">
    <location>
        <begin position="391"/>
        <end position="413"/>
    </location>
</feature>
<keyword evidence="4 6" id="KW-0472">Membrane</keyword>
<dbReference type="InterPro" id="IPR051328">
    <property type="entry name" value="T7SS_ABC-Transporter"/>
</dbReference>
<dbReference type="InterPro" id="IPR017500">
    <property type="entry name" value="Phage_infect_YhgE_N"/>
</dbReference>
<organism evidence="8 9">
    <name type="scientific">Amycolatopsis silviterrae</name>
    <dbReference type="NCBI Taxonomy" id="1656914"/>
    <lineage>
        <taxon>Bacteria</taxon>
        <taxon>Bacillati</taxon>
        <taxon>Actinomycetota</taxon>
        <taxon>Actinomycetes</taxon>
        <taxon>Pseudonocardiales</taxon>
        <taxon>Pseudonocardiaceae</taxon>
        <taxon>Amycolatopsis</taxon>
    </lineage>
</organism>
<evidence type="ECO:0000256" key="6">
    <source>
        <dbReference type="SAM" id="Phobius"/>
    </source>
</evidence>
<feature type="domain" description="ABC-2 type transporter transmembrane" evidence="7">
    <location>
        <begin position="19"/>
        <end position="173"/>
    </location>
</feature>
<dbReference type="NCBIfam" id="TIGR03057">
    <property type="entry name" value="xxxLxxG_by_4"/>
    <property type="match status" value="3"/>
</dbReference>
<feature type="transmembrane region" description="Helical" evidence="6">
    <location>
        <begin position="502"/>
        <end position="525"/>
    </location>
</feature>
<proteinExistence type="predicted"/>
<evidence type="ECO:0000256" key="4">
    <source>
        <dbReference type="ARBA" id="ARBA00023136"/>
    </source>
</evidence>
<dbReference type="InterPro" id="IPR023908">
    <property type="entry name" value="xxxLxxG_rpt"/>
</dbReference>
<feature type="transmembrane region" description="Helical" evidence="6">
    <location>
        <begin position="609"/>
        <end position="632"/>
    </location>
</feature>
<dbReference type="Proteomes" id="UP001597483">
    <property type="component" value="Unassembled WGS sequence"/>
</dbReference>
<sequence length="655" mass="66618">MLKPFANSARALATGPLTWRTWAGLIAVPLIVTGLLTWAFWTPDANHGTAKAAVVNNDEPVQVNGQPIPLGRQLAGYLTHSEDSSYTWVLTDADDAASGLADGSYAATVTIPKDFSARATSSATGKPLEARQARLQVQTSDAAGVTDPSLATHIAQATQDTLNQQVVETYLDNVYVGFTTLHKQVGQAADGAAQLADGNRQLAEAAGQLNDGAGQLATGTQQLAAGSGKLSSGLTQAERDTAQLPALTRQLAAGADQVADGNEQLAAVVVPLANRIIAAIDALPSADSAAKQFRRLADQCPANGGSAAFCSDLGRTADRFTADAQKIDGAKAAVRANAVKARDSIQALANGARKVADGNAQLADKSGQLAAGIASAADGARQLDSGVRQTNSGAHKLASGTGQLADGAKKADRGAHELATQLDKGRDQVPSYTDAERAHLKTVAAAPSTSAADGTPTGTLALTLFAALGLWALALATYLITRAVPDAVLTAREPTWRIILRAAIPGATAAGLAAVAITAIAVPVLKLGLGGTVGFLLIALLAASAFVALNQAATAIFGRAGRIASLAVLVLAGATGVVSTLPGPLYALADYLPTHGAVLALRAAATDGTGLATGIAQLAAWLLVGGLVSILVTDRRRYLSARSIRLRRTRALSAS</sequence>
<comment type="caution">
    <text evidence="8">The sequence shown here is derived from an EMBL/GenBank/DDBJ whole genome shotgun (WGS) entry which is preliminary data.</text>
</comment>
<dbReference type="Gene3D" id="1.10.287.950">
    <property type="entry name" value="Methyl-accepting chemotaxis protein"/>
    <property type="match status" value="2"/>
</dbReference>
<evidence type="ECO:0000313" key="8">
    <source>
        <dbReference type="EMBL" id="MFD2470318.1"/>
    </source>
</evidence>
<dbReference type="RefSeq" id="WP_378307457.1">
    <property type="nucleotide sequence ID" value="NZ_JBHUKS010000016.1"/>
</dbReference>
<dbReference type="PANTHER" id="PTHR43077:SF10">
    <property type="entry name" value="TRANSPORT PERMEASE PROTEIN"/>
    <property type="match status" value="1"/>
</dbReference>
<name>A0ABW5HAX9_9PSEU</name>
<dbReference type="Pfam" id="PF12698">
    <property type="entry name" value="ABC2_membrane_3"/>
    <property type="match status" value="1"/>
</dbReference>
<evidence type="ECO:0000256" key="2">
    <source>
        <dbReference type="ARBA" id="ARBA00022692"/>
    </source>
</evidence>
<keyword evidence="2 6" id="KW-0812">Transmembrane</keyword>
<feature type="transmembrane region" description="Helical" evidence="6">
    <location>
        <begin position="460"/>
        <end position="481"/>
    </location>
</feature>
<dbReference type="PANTHER" id="PTHR43077">
    <property type="entry name" value="TRANSPORT PERMEASE YVFS-RELATED"/>
    <property type="match status" value="1"/>
</dbReference>
<evidence type="ECO:0000256" key="1">
    <source>
        <dbReference type="ARBA" id="ARBA00004141"/>
    </source>
</evidence>
<reference evidence="9" key="1">
    <citation type="journal article" date="2019" name="Int. J. Syst. Evol. Microbiol.">
        <title>The Global Catalogue of Microorganisms (GCM) 10K type strain sequencing project: providing services to taxonomists for standard genome sequencing and annotation.</title>
        <authorList>
            <consortium name="The Broad Institute Genomics Platform"/>
            <consortium name="The Broad Institute Genome Sequencing Center for Infectious Disease"/>
            <person name="Wu L."/>
            <person name="Ma J."/>
        </authorList>
    </citation>
    <scope>NUCLEOTIDE SEQUENCE [LARGE SCALE GENOMIC DNA]</scope>
    <source>
        <strain evidence="9">CGMCC 4.7641</strain>
    </source>
</reference>
<feature type="transmembrane region" description="Helical" evidence="6">
    <location>
        <begin position="563"/>
        <end position="589"/>
    </location>
</feature>
<comment type="subcellular location">
    <subcellularLocation>
        <location evidence="1">Membrane</location>
        <topology evidence="1">Multi-pass membrane protein</topology>
    </subcellularLocation>
</comment>
<keyword evidence="9" id="KW-1185">Reference proteome</keyword>
<dbReference type="NCBIfam" id="TIGR03061">
    <property type="entry name" value="pip_yhgE_Nterm"/>
    <property type="match status" value="1"/>
</dbReference>
<gene>
    <name evidence="8" type="ORF">ACFSVL_23220</name>
</gene>